<sequence>MKAIFSNLAPLLLSFILLVRIAFFFLNPSETRSNLVGDATITGVVISEPRNTSRSQVFTLRGVEIVKARFPEIYYGDRVEIKGKIEVTENKAKVLFPQVKVSENPNGQLPFKSVYDFKRTLLELYQKLLPEPEAGLMTGILLGAKSSLDASLKQDIQNAGLTHVVVASGTNLTFVSGLVFAVALILAGRRWANLWAIPMIWIYGLMSGFEPPVVRAAIMVTFTYIARFLGRPSGTWRGLVIAVYLMLLYDPEIMTDLGFQLSVAAMSGIIISGGGNLKQIVFAQVFTLPLIVGTFGRYGLLSLISNLLVLWTIPPIMTVGTLAGVVGLVSPGLGRFLIIPAQFLLSYFVEVVTFFGGFSQLVLTLPQLGPTAILGIYFIMIAGYWYLYDKARTNKSLG</sequence>
<reference evidence="8 9" key="1">
    <citation type="journal article" date="2016" name="Nat. Commun.">
        <title>Thousands of microbial genomes shed light on interconnected biogeochemical processes in an aquifer system.</title>
        <authorList>
            <person name="Anantharaman K."/>
            <person name="Brown C.T."/>
            <person name="Hug L.A."/>
            <person name="Sharon I."/>
            <person name="Castelle C.J."/>
            <person name="Probst A.J."/>
            <person name="Thomas B.C."/>
            <person name="Singh A."/>
            <person name="Wilkins M.J."/>
            <person name="Karaoz U."/>
            <person name="Brodie E.L."/>
            <person name="Williams K.H."/>
            <person name="Hubbard S.S."/>
            <person name="Banfield J.F."/>
        </authorList>
    </citation>
    <scope>NUCLEOTIDE SEQUENCE [LARGE SCALE GENOMIC DNA]</scope>
</reference>
<dbReference type="EMBL" id="MFJG01000002">
    <property type="protein sequence ID" value="OGG07733.1"/>
    <property type="molecule type" value="Genomic_DNA"/>
</dbReference>
<dbReference type="PANTHER" id="PTHR30619:SF1">
    <property type="entry name" value="RECOMBINATION PROTEIN 2"/>
    <property type="match status" value="1"/>
</dbReference>
<evidence type="ECO:0000256" key="2">
    <source>
        <dbReference type="ARBA" id="ARBA00022475"/>
    </source>
</evidence>
<protein>
    <recommendedName>
        <fullName evidence="7">ComEC/Rec2-related protein domain-containing protein</fullName>
    </recommendedName>
</protein>
<comment type="subcellular location">
    <subcellularLocation>
        <location evidence="1">Cell membrane</location>
        <topology evidence="1">Multi-pass membrane protein</topology>
    </subcellularLocation>
</comment>
<dbReference type="GO" id="GO:0005886">
    <property type="term" value="C:plasma membrane"/>
    <property type="evidence" value="ECO:0007669"/>
    <property type="project" value="UniProtKB-SubCell"/>
</dbReference>
<gene>
    <name evidence="8" type="ORF">A2872_02095</name>
</gene>
<dbReference type="Proteomes" id="UP000178681">
    <property type="component" value="Unassembled WGS sequence"/>
</dbReference>
<dbReference type="NCBIfam" id="TIGR00360">
    <property type="entry name" value="ComEC_N-term"/>
    <property type="match status" value="1"/>
</dbReference>
<accession>A0A1F5Z5R3</accession>
<keyword evidence="5 6" id="KW-0472">Membrane</keyword>
<evidence type="ECO:0000256" key="3">
    <source>
        <dbReference type="ARBA" id="ARBA00022692"/>
    </source>
</evidence>
<dbReference type="AlphaFoldDB" id="A0A1F5Z5R3"/>
<dbReference type="InterPro" id="IPR004477">
    <property type="entry name" value="ComEC_N"/>
</dbReference>
<organism evidence="8 9">
    <name type="scientific">Candidatus Gottesmanbacteria bacterium RIFCSPHIGHO2_01_FULL_42_12</name>
    <dbReference type="NCBI Taxonomy" id="1798377"/>
    <lineage>
        <taxon>Bacteria</taxon>
        <taxon>Candidatus Gottesmaniibacteriota</taxon>
    </lineage>
</organism>
<evidence type="ECO:0000313" key="9">
    <source>
        <dbReference type="Proteomes" id="UP000178681"/>
    </source>
</evidence>
<feature type="transmembrane region" description="Helical" evidence="6">
    <location>
        <begin position="164"/>
        <end position="188"/>
    </location>
</feature>
<feature type="transmembrane region" description="Helical" evidence="6">
    <location>
        <begin position="200"/>
        <end position="226"/>
    </location>
</feature>
<name>A0A1F5Z5R3_9BACT</name>
<feature type="transmembrane region" description="Helical" evidence="6">
    <location>
        <begin position="280"/>
        <end position="301"/>
    </location>
</feature>
<evidence type="ECO:0000259" key="7">
    <source>
        <dbReference type="Pfam" id="PF03772"/>
    </source>
</evidence>
<dbReference type="InterPro" id="IPR052159">
    <property type="entry name" value="Competence_DNA_uptake"/>
</dbReference>
<feature type="transmembrane region" description="Helical" evidence="6">
    <location>
        <begin position="336"/>
        <end position="356"/>
    </location>
</feature>
<evidence type="ECO:0000256" key="6">
    <source>
        <dbReference type="SAM" id="Phobius"/>
    </source>
</evidence>
<evidence type="ECO:0000256" key="4">
    <source>
        <dbReference type="ARBA" id="ARBA00022989"/>
    </source>
</evidence>
<comment type="caution">
    <text evidence="8">The sequence shown here is derived from an EMBL/GenBank/DDBJ whole genome shotgun (WGS) entry which is preliminary data.</text>
</comment>
<evidence type="ECO:0000256" key="5">
    <source>
        <dbReference type="ARBA" id="ARBA00023136"/>
    </source>
</evidence>
<keyword evidence="2" id="KW-1003">Cell membrane</keyword>
<feature type="transmembrane region" description="Helical" evidence="6">
    <location>
        <begin position="307"/>
        <end position="329"/>
    </location>
</feature>
<dbReference type="PANTHER" id="PTHR30619">
    <property type="entry name" value="DNA INTERNALIZATION/COMPETENCE PROTEIN COMEC/REC2"/>
    <property type="match status" value="1"/>
</dbReference>
<feature type="domain" description="ComEC/Rec2-related protein" evidence="7">
    <location>
        <begin position="140"/>
        <end position="387"/>
    </location>
</feature>
<keyword evidence="4 6" id="KW-1133">Transmembrane helix</keyword>
<evidence type="ECO:0000256" key="1">
    <source>
        <dbReference type="ARBA" id="ARBA00004651"/>
    </source>
</evidence>
<feature type="transmembrane region" description="Helical" evidence="6">
    <location>
        <begin position="238"/>
        <end position="259"/>
    </location>
</feature>
<feature type="transmembrane region" description="Helical" evidence="6">
    <location>
        <begin position="368"/>
        <end position="387"/>
    </location>
</feature>
<proteinExistence type="predicted"/>
<keyword evidence="3 6" id="KW-0812">Transmembrane</keyword>
<dbReference type="Pfam" id="PF03772">
    <property type="entry name" value="Competence"/>
    <property type="match status" value="1"/>
</dbReference>
<dbReference type="STRING" id="1798377.A2872_02095"/>
<evidence type="ECO:0000313" key="8">
    <source>
        <dbReference type="EMBL" id="OGG07733.1"/>
    </source>
</evidence>